<dbReference type="STRING" id="1123282.SAMN02745823_02124"/>
<dbReference type="RefSeq" id="WP_143162321.1">
    <property type="nucleotide sequence ID" value="NZ_FQXV01000006.1"/>
</dbReference>
<keyword evidence="2" id="KW-1185">Reference proteome</keyword>
<proteinExistence type="predicted"/>
<dbReference type="AlphaFoldDB" id="A0A1M5XXP3"/>
<reference evidence="1 2" key="1">
    <citation type="submission" date="2016-11" db="EMBL/GenBank/DDBJ databases">
        <authorList>
            <person name="Jaros S."/>
            <person name="Januszkiewicz K."/>
            <person name="Wedrychowicz H."/>
        </authorList>
    </citation>
    <scope>NUCLEOTIDE SEQUENCE [LARGE SCALE GENOMIC DNA]</scope>
    <source>
        <strain evidence="1 2">DSM 10068</strain>
    </source>
</reference>
<dbReference type="OrthoDB" id="2738at2"/>
<dbReference type="Proteomes" id="UP000183995">
    <property type="component" value="Unassembled WGS sequence"/>
</dbReference>
<sequence length="512" mass="59905">MVSTEVLLLESRLSILMDNFAISGKDLAGLLHIDSSLVSKWRSGKRNLKPNSVYTMQIIKHVMALDSNNQYAKIRLMLSQDYMNIFKCSEQEITLFLKDWLTSAKEISENTRDYFDEIKNLRSTSLLTTYTLSGLNGRRQAVQFFLKYAQSLSPGVEMWCYTTENSKWFFENSEFLNEWCMRNMSLLGEENRIKVIHPLSSSYESLATSMITWMPLHMTGRTTAYFIPKYKDEELVYTYFLIKDHLALYNWSTRQPSREMNTYITHEPQFVKDIEVMLQSHLGESTRVFEHFGYETKDEYINYLIAIMEKDTNEYHWSLTFPICGLSDGLLRDILTENGFTGEEFEQYYEKLNLISELGNKSQHCFFVDLDRLREWLKKDAIVLNEMSFTCGRTVSIPHRMFMRLMTEVLKVVSESDKIKMCLASTDLLRRLADTEIIAKENTRIHFSSTVGDRPRVLVTKELTVVTAIYSYFEELWNTTPYICKNKEYVSKQIMKVLEEVNRTTPPAPANE</sequence>
<name>A0A1M5XXP3_9FIRM</name>
<evidence type="ECO:0000313" key="1">
    <source>
        <dbReference type="EMBL" id="SHI04550.1"/>
    </source>
</evidence>
<evidence type="ECO:0000313" key="2">
    <source>
        <dbReference type="Proteomes" id="UP000183995"/>
    </source>
</evidence>
<accession>A0A1M5XXP3</accession>
<dbReference type="EMBL" id="FQXV01000006">
    <property type="protein sequence ID" value="SHI04550.1"/>
    <property type="molecule type" value="Genomic_DNA"/>
</dbReference>
<organism evidence="1 2">
    <name type="scientific">Sporobacter termitidis DSM 10068</name>
    <dbReference type="NCBI Taxonomy" id="1123282"/>
    <lineage>
        <taxon>Bacteria</taxon>
        <taxon>Bacillati</taxon>
        <taxon>Bacillota</taxon>
        <taxon>Clostridia</taxon>
        <taxon>Eubacteriales</taxon>
        <taxon>Oscillospiraceae</taxon>
        <taxon>Sporobacter</taxon>
    </lineage>
</organism>
<protein>
    <submittedName>
        <fullName evidence="1">Uncharacterized protein</fullName>
    </submittedName>
</protein>
<gene>
    <name evidence="1" type="ORF">SAMN02745823_02124</name>
</gene>